<keyword evidence="2" id="KW-0067">ATP-binding</keyword>
<reference evidence="4 5" key="1">
    <citation type="journal article" date="2020" name="J Geophys Res Biogeosci">
        <title>Magnetotaxis as an Adaptation to Enable Bacterial Shuttling of Microbial Sulfur and Sulfur Cycling Across Aquatic Oxic#Anoxic Interfaces.</title>
        <authorList>
            <person name="Li J."/>
            <person name="Liu P."/>
            <person name="Wang J."/>
            <person name="Roberts A.P."/>
            <person name="Pan Y."/>
        </authorList>
    </citation>
    <scope>NUCLEOTIDE SEQUENCE [LARGE SCALE GENOMIC DNA]</scope>
    <source>
        <strain evidence="4 5">MYR-1_YQ</strain>
    </source>
</reference>
<proteinExistence type="predicted"/>
<evidence type="ECO:0000313" key="4">
    <source>
        <dbReference type="EMBL" id="MBV6342873.1"/>
    </source>
</evidence>
<evidence type="ECO:0000256" key="2">
    <source>
        <dbReference type="ARBA" id="ARBA00022840"/>
    </source>
</evidence>
<dbReference type="InterPro" id="IPR025669">
    <property type="entry name" value="AAA_dom"/>
</dbReference>
<dbReference type="EMBL" id="JABXWD010000366">
    <property type="protein sequence ID" value="MBV6342873.1"/>
    <property type="molecule type" value="Genomic_DNA"/>
</dbReference>
<accession>A0ABS6S395</accession>
<dbReference type="InterPro" id="IPR027417">
    <property type="entry name" value="P-loop_NTPase"/>
</dbReference>
<sequence>MTELPKKAGHILAVAGGKGGVGKSIFSVTLSTTLAMMGYRVIVVDLDLGGANLHTYFGVIDRTLSLFHFIHKKVGSLNDIVVKTPITNLSLISGAHYSPTMSNPAAELKVKLIRHLYTLDADFIVIDLGAGMDLSTLDFFIFADRGFLVTVPEPGAVMNAYRFIQGALFRKMVTVFGKHKEIGAIVRDLGQACAHDESAMLSWFVNRVKEIDPEVFPLVQEVSCRFQPFLVLNRIAHEQAQQLASTLIRHCSGKYAVDIKYLGNLPDVKSLTSFLLDVPGFLKSDSGKGYLLALKSVVRRFLIDLHDANVLAEKLRIRSDFNEKTIETLSDVIDKLDSAIVNDAGKKLWKLRLFFKPVEVVKFLLSKGVKEDIFFESDSLNLKQ</sequence>
<dbReference type="Pfam" id="PF13614">
    <property type="entry name" value="AAA_31"/>
    <property type="match status" value="1"/>
</dbReference>
<comment type="caution">
    <text evidence="4">The sequence shown here is derived from an EMBL/GenBank/DDBJ whole genome shotgun (WGS) entry which is preliminary data.</text>
</comment>
<dbReference type="PANTHER" id="PTHR43384">
    <property type="entry name" value="SEPTUM SITE-DETERMINING PROTEIN MIND HOMOLOG, CHLOROPLASTIC-RELATED"/>
    <property type="match status" value="1"/>
</dbReference>
<gene>
    <name evidence="4" type="ORF">HWQ67_14900</name>
</gene>
<name>A0ABS6S395_9BACT</name>
<dbReference type="Proteomes" id="UP001196980">
    <property type="component" value="Unassembled WGS sequence"/>
</dbReference>
<keyword evidence="5" id="KW-1185">Reference proteome</keyword>
<dbReference type="InterPro" id="IPR050625">
    <property type="entry name" value="ParA/MinD_ATPase"/>
</dbReference>
<dbReference type="RefSeq" id="WP_218253485.1">
    <property type="nucleotide sequence ID" value="NZ_JABXWD010000366.1"/>
</dbReference>
<organism evidence="4 5">
    <name type="scientific">Candidatus Magnetobacterium casense</name>
    <dbReference type="NCBI Taxonomy" id="1455061"/>
    <lineage>
        <taxon>Bacteria</taxon>
        <taxon>Pseudomonadati</taxon>
        <taxon>Nitrospirota</taxon>
        <taxon>Thermodesulfovibrionia</taxon>
        <taxon>Thermodesulfovibrionales</taxon>
        <taxon>Candidatus Magnetobacteriaceae</taxon>
        <taxon>Candidatus Magnetobacterium</taxon>
    </lineage>
</organism>
<dbReference type="SUPFAM" id="SSF52540">
    <property type="entry name" value="P-loop containing nucleoside triphosphate hydrolases"/>
    <property type="match status" value="1"/>
</dbReference>
<dbReference type="PANTHER" id="PTHR43384:SF4">
    <property type="entry name" value="CELLULOSE BIOSYNTHESIS PROTEIN BCSQ-RELATED"/>
    <property type="match status" value="1"/>
</dbReference>
<keyword evidence="1" id="KW-0547">Nucleotide-binding</keyword>
<protein>
    <submittedName>
        <fullName evidence="4">P-loop NTPase</fullName>
    </submittedName>
</protein>
<feature type="domain" description="AAA" evidence="3">
    <location>
        <begin position="10"/>
        <end position="149"/>
    </location>
</feature>
<evidence type="ECO:0000259" key="3">
    <source>
        <dbReference type="Pfam" id="PF13614"/>
    </source>
</evidence>
<evidence type="ECO:0000313" key="5">
    <source>
        <dbReference type="Proteomes" id="UP001196980"/>
    </source>
</evidence>
<dbReference type="Gene3D" id="3.40.50.300">
    <property type="entry name" value="P-loop containing nucleotide triphosphate hydrolases"/>
    <property type="match status" value="1"/>
</dbReference>
<evidence type="ECO:0000256" key="1">
    <source>
        <dbReference type="ARBA" id="ARBA00022741"/>
    </source>
</evidence>